<evidence type="ECO:0000313" key="5">
    <source>
        <dbReference type="EMBL" id="GKT46275.1"/>
    </source>
</evidence>
<keyword evidence="3" id="KW-0325">Glycoprotein</keyword>
<organism evidence="5 6">
    <name type="scientific">Colletotrichum spaethianum</name>
    <dbReference type="NCBI Taxonomy" id="700344"/>
    <lineage>
        <taxon>Eukaryota</taxon>
        <taxon>Fungi</taxon>
        <taxon>Dikarya</taxon>
        <taxon>Ascomycota</taxon>
        <taxon>Pezizomycotina</taxon>
        <taxon>Sordariomycetes</taxon>
        <taxon>Hypocreomycetidae</taxon>
        <taxon>Glomerellales</taxon>
        <taxon>Glomerellaceae</taxon>
        <taxon>Colletotrichum</taxon>
        <taxon>Colletotrichum spaethianum species complex</taxon>
    </lineage>
</organism>
<dbReference type="SUPFAM" id="SSF51445">
    <property type="entry name" value="(Trans)glycosidases"/>
    <property type="match status" value="1"/>
</dbReference>
<dbReference type="RefSeq" id="XP_049128625.1">
    <property type="nucleotide sequence ID" value="XM_049272668.1"/>
</dbReference>
<comment type="caution">
    <text evidence="5">The sequence shown here is derived from an EMBL/GenBank/DDBJ whole genome shotgun (WGS) entry which is preliminary data.</text>
</comment>
<dbReference type="PANTHER" id="PTHR30620:SF123">
    <property type="entry name" value="BETA-XYLOSIDASE"/>
    <property type="match status" value="1"/>
</dbReference>
<evidence type="ECO:0000259" key="4">
    <source>
        <dbReference type="Pfam" id="PF00933"/>
    </source>
</evidence>
<gene>
    <name evidence="5" type="ORF">ColSpa_06456</name>
</gene>
<dbReference type="PRINTS" id="PR00133">
    <property type="entry name" value="GLHYDRLASE3"/>
</dbReference>
<evidence type="ECO:0000313" key="6">
    <source>
        <dbReference type="Proteomes" id="UP001055115"/>
    </source>
</evidence>
<evidence type="ECO:0000256" key="3">
    <source>
        <dbReference type="ARBA" id="ARBA00023180"/>
    </source>
</evidence>
<dbReference type="GeneID" id="73327258"/>
<dbReference type="InterPro" id="IPR001764">
    <property type="entry name" value="Glyco_hydro_3_N"/>
</dbReference>
<protein>
    <submittedName>
        <fullName evidence="5">Beta-glucosidase</fullName>
    </submittedName>
</protein>
<dbReference type="EMBL" id="BQXU01000015">
    <property type="protein sequence ID" value="GKT46275.1"/>
    <property type="molecule type" value="Genomic_DNA"/>
</dbReference>
<dbReference type="InterPro" id="IPR036962">
    <property type="entry name" value="Glyco_hydro_3_N_sf"/>
</dbReference>
<accession>A0AA37LGT7</accession>
<dbReference type="Proteomes" id="UP001055115">
    <property type="component" value="Unassembled WGS sequence"/>
</dbReference>
<reference evidence="5 6" key="1">
    <citation type="submission" date="2022-03" db="EMBL/GenBank/DDBJ databases">
        <title>Genome data of Colletotrichum spp.</title>
        <authorList>
            <person name="Utami Y.D."/>
            <person name="Hiruma K."/>
        </authorList>
    </citation>
    <scope>NUCLEOTIDE SEQUENCE [LARGE SCALE GENOMIC DNA]</scope>
    <source>
        <strain evidence="5 6">MAFF 239500</strain>
    </source>
</reference>
<dbReference type="InterPro" id="IPR051915">
    <property type="entry name" value="Cellulose_Degrad_GH3"/>
</dbReference>
<dbReference type="GO" id="GO:0009251">
    <property type="term" value="P:glucan catabolic process"/>
    <property type="evidence" value="ECO:0007669"/>
    <property type="project" value="TreeGrafter"/>
</dbReference>
<dbReference type="GO" id="GO:0008422">
    <property type="term" value="F:beta-glucosidase activity"/>
    <property type="evidence" value="ECO:0007669"/>
    <property type="project" value="TreeGrafter"/>
</dbReference>
<sequence>MDRSNYAQDLLPIANKVRAEQIKSRRLGIPYITIADSVNGLMISGGTLFPGSISMGSTWNIPLYEQAVAAIRDENVAMGTHWVLSPEVDLAKNPRNGRNGEMFGEDPYIVCEFATHYINKMQEKDENGFVKVATTIKHWVYGSSNGGVNTASMQGGLNHLLNDIGAPYAKALKESSPMSLMVSYASIDQIPMSMNKYLNKKTLRDLLGFKGLIMSDAGSIRNMYTQSKVAKSFSDAGLKALRGGLEHELSPRPPSVFPIHKLGK</sequence>
<proteinExistence type="inferred from homology"/>
<evidence type="ECO:0000256" key="2">
    <source>
        <dbReference type="ARBA" id="ARBA00022801"/>
    </source>
</evidence>
<evidence type="ECO:0000256" key="1">
    <source>
        <dbReference type="ARBA" id="ARBA00005336"/>
    </source>
</evidence>
<dbReference type="PANTHER" id="PTHR30620">
    <property type="entry name" value="PERIPLASMIC BETA-GLUCOSIDASE-RELATED"/>
    <property type="match status" value="1"/>
</dbReference>
<dbReference type="Gene3D" id="3.20.20.300">
    <property type="entry name" value="Glycoside hydrolase, family 3, N-terminal domain"/>
    <property type="match status" value="1"/>
</dbReference>
<dbReference type="InterPro" id="IPR017853">
    <property type="entry name" value="GH"/>
</dbReference>
<dbReference type="Pfam" id="PF00933">
    <property type="entry name" value="Glyco_hydro_3"/>
    <property type="match status" value="1"/>
</dbReference>
<comment type="similarity">
    <text evidence="1">Belongs to the glycosyl hydrolase 3 family.</text>
</comment>
<dbReference type="AlphaFoldDB" id="A0AA37LGT7"/>
<name>A0AA37LGT7_9PEZI</name>
<keyword evidence="2" id="KW-0378">Hydrolase</keyword>
<keyword evidence="6" id="KW-1185">Reference proteome</keyword>
<feature type="domain" description="Glycoside hydrolase family 3 N-terminal" evidence="4">
    <location>
        <begin position="20"/>
        <end position="255"/>
    </location>
</feature>